<evidence type="ECO:0000313" key="5">
    <source>
        <dbReference type="Proteomes" id="UP001224674"/>
    </source>
</evidence>
<dbReference type="InterPro" id="IPR051021">
    <property type="entry name" value="Mito_Ser/Thr_phosphatase"/>
</dbReference>
<dbReference type="GO" id="GO:0016787">
    <property type="term" value="F:hydrolase activity"/>
    <property type="evidence" value="ECO:0007669"/>
    <property type="project" value="UniProtKB-KW"/>
</dbReference>
<evidence type="ECO:0000256" key="3">
    <source>
        <dbReference type="PIRSR" id="PIRSR613078-2"/>
    </source>
</evidence>
<dbReference type="Gene3D" id="3.40.50.1240">
    <property type="entry name" value="Phosphoglycerate mutase-like"/>
    <property type="match status" value="1"/>
</dbReference>
<keyword evidence="1" id="KW-0378">Hydrolase</keyword>
<accession>A0AAJ6AKN2</accession>
<keyword evidence="5" id="KW-1185">Reference proteome</keyword>
<dbReference type="SMART" id="SM00855">
    <property type="entry name" value="PGAM"/>
    <property type="match status" value="1"/>
</dbReference>
<evidence type="ECO:0000256" key="1">
    <source>
        <dbReference type="ARBA" id="ARBA00022801"/>
    </source>
</evidence>
<dbReference type="CDD" id="cd07067">
    <property type="entry name" value="HP_PGM_like"/>
    <property type="match status" value="1"/>
</dbReference>
<reference evidence="4 5" key="1">
    <citation type="submission" date="2023-03" db="EMBL/GenBank/DDBJ databases">
        <title>Complete genome sequences of several Auritidibacter ignavus strains isolated from ear infections.</title>
        <authorList>
            <person name="Baehr T."/>
            <person name="Baumhoegger A.M."/>
        </authorList>
    </citation>
    <scope>NUCLEOTIDE SEQUENCE [LARGE SCALE GENOMIC DNA]</scope>
    <source>
        <strain evidence="4 5">BABAE-6</strain>
    </source>
</reference>
<proteinExistence type="predicted"/>
<dbReference type="AlphaFoldDB" id="A0AAJ6AKN2"/>
<protein>
    <submittedName>
        <fullName evidence="4">Histidine phosphatase family protein</fullName>
    </submittedName>
</protein>
<dbReference type="PANTHER" id="PTHR20935:SF1">
    <property type="entry name" value="SLL1549 PROTEIN"/>
    <property type="match status" value="1"/>
</dbReference>
<dbReference type="RefSeq" id="WP_279675447.1">
    <property type="nucleotide sequence ID" value="NZ_CP122566.1"/>
</dbReference>
<dbReference type="InterPro" id="IPR029033">
    <property type="entry name" value="His_PPase_superfam"/>
</dbReference>
<evidence type="ECO:0000256" key="2">
    <source>
        <dbReference type="PIRSR" id="PIRSR613078-1"/>
    </source>
</evidence>
<dbReference type="EMBL" id="CP122566">
    <property type="protein sequence ID" value="WGH94507.1"/>
    <property type="molecule type" value="Genomic_DNA"/>
</dbReference>
<dbReference type="Proteomes" id="UP001224674">
    <property type="component" value="Chromosome"/>
</dbReference>
<dbReference type="SUPFAM" id="SSF53254">
    <property type="entry name" value="Phosphoglycerate mutase-like"/>
    <property type="match status" value="1"/>
</dbReference>
<organism evidence="4 5">
    <name type="scientific">Auritidibacter ignavus</name>
    <dbReference type="NCBI Taxonomy" id="678932"/>
    <lineage>
        <taxon>Bacteria</taxon>
        <taxon>Bacillati</taxon>
        <taxon>Actinomycetota</taxon>
        <taxon>Actinomycetes</taxon>
        <taxon>Micrococcales</taxon>
        <taxon>Micrococcaceae</taxon>
        <taxon>Auritidibacter</taxon>
    </lineage>
</organism>
<feature type="binding site" evidence="3">
    <location>
        <position position="65"/>
    </location>
    <ligand>
        <name>substrate</name>
    </ligand>
</feature>
<dbReference type="PANTHER" id="PTHR20935">
    <property type="entry name" value="PHOSPHOGLYCERATE MUTASE-RELATED"/>
    <property type="match status" value="1"/>
</dbReference>
<gene>
    <name evidence="4" type="ORF">QDX21_06960</name>
</gene>
<name>A0AAJ6AKN2_9MICC</name>
<evidence type="ECO:0000313" key="4">
    <source>
        <dbReference type="EMBL" id="WGH94507.1"/>
    </source>
</evidence>
<feature type="active site" description="Proton donor/acceptor" evidence="2">
    <location>
        <position position="92"/>
    </location>
</feature>
<sequence>MTVRGNDQQKTLVIIRHAQAEHGLGVVDHERTLSATGAQDAPEAGKWLLTRGLIPDQIITSDAVRTRQTTTWVLSELGEQAVTPALDPRLYEATAAQALSVINETEESVRTLCVVGHMPWVQDLGMRLASVASDEQSVIRMAEHYPTLGIQVFEISARWAELDGRDARMVDFIAPRG</sequence>
<dbReference type="Pfam" id="PF00300">
    <property type="entry name" value="His_Phos_1"/>
    <property type="match status" value="1"/>
</dbReference>
<feature type="active site" description="Tele-phosphohistidine intermediate" evidence="2">
    <location>
        <position position="17"/>
    </location>
</feature>
<dbReference type="InterPro" id="IPR013078">
    <property type="entry name" value="His_Pase_superF_clade-1"/>
</dbReference>